<evidence type="ECO:0000259" key="2">
    <source>
        <dbReference type="Pfam" id="PF13699"/>
    </source>
</evidence>
<keyword evidence="1" id="KW-0472">Membrane</keyword>
<dbReference type="InParanoid" id="K9U4S3"/>
<keyword evidence="1" id="KW-0812">Transmembrane</keyword>
<protein>
    <recommendedName>
        <fullName evidence="2">eCIS core domain-containing protein</fullName>
    </recommendedName>
</protein>
<dbReference type="PATRIC" id="fig|251229.3.peg.4457"/>
<dbReference type="AlphaFoldDB" id="K9U4S3"/>
<dbReference type="KEGG" id="cthe:Chro_3820"/>
<feature type="transmembrane region" description="Helical" evidence="1">
    <location>
        <begin position="21"/>
        <end position="41"/>
    </location>
</feature>
<keyword evidence="1" id="KW-1133">Transmembrane helix</keyword>
<keyword evidence="4" id="KW-1185">Reference proteome</keyword>
<accession>K9U4S3</accession>
<proteinExistence type="predicted"/>
<dbReference type="InterPro" id="IPR025295">
    <property type="entry name" value="eCIS_core_dom"/>
</dbReference>
<evidence type="ECO:0000313" key="4">
    <source>
        <dbReference type="Proteomes" id="UP000010384"/>
    </source>
</evidence>
<evidence type="ECO:0000256" key="1">
    <source>
        <dbReference type="SAM" id="Phobius"/>
    </source>
</evidence>
<dbReference type="eggNOG" id="ENOG5031ZPE">
    <property type="taxonomic scope" value="Bacteria"/>
</dbReference>
<dbReference type="Proteomes" id="UP000010384">
    <property type="component" value="Chromosome"/>
</dbReference>
<sequence>MAVICHRSLVILITIMKRRKIICLSFISVFLFLTILVFQSYKLQVFQFKRCHWLDLSCYPHFRESTTVIAEELWGQAGVVAYQAAARWMYANNGSSQELDDIQKQYLRPYFGDLVDRVAIAYNAKLMDGWLYADFKIDIGQVDAVAQTYCQRIYLEGSYKPRDSRQLALLAHELVHSRQCEQLGGTSQFGYHYFKEYKQAGQNYANNIMEIMANNFENRFAGWVSQQLASERIEPEQKVN</sequence>
<evidence type="ECO:0000313" key="3">
    <source>
        <dbReference type="EMBL" id="AFY89244.1"/>
    </source>
</evidence>
<name>K9U4S3_CHRTP</name>
<gene>
    <name evidence="3" type="ORF">Chro_3820</name>
</gene>
<dbReference type="EMBL" id="CP003597">
    <property type="protein sequence ID" value="AFY89244.1"/>
    <property type="molecule type" value="Genomic_DNA"/>
</dbReference>
<organism evidence="3 4">
    <name type="scientific">Chroococcidiopsis thermalis (strain PCC 7203)</name>
    <dbReference type="NCBI Taxonomy" id="251229"/>
    <lineage>
        <taxon>Bacteria</taxon>
        <taxon>Bacillati</taxon>
        <taxon>Cyanobacteriota</taxon>
        <taxon>Cyanophyceae</taxon>
        <taxon>Chroococcidiopsidales</taxon>
        <taxon>Chroococcidiopsidaceae</taxon>
        <taxon>Chroococcidiopsis</taxon>
    </lineage>
</organism>
<feature type="domain" description="eCIS core" evidence="2">
    <location>
        <begin position="140"/>
        <end position="180"/>
    </location>
</feature>
<dbReference type="HOGENOM" id="CLU_1154809_0_0_3"/>
<reference evidence="3 4" key="1">
    <citation type="submission" date="2012-06" db="EMBL/GenBank/DDBJ databases">
        <title>Finished chromosome of genome of Chroococcidiopsis thermalis PCC 7203.</title>
        <authorList>
            <consortium name="US DOE Joint Genome Institute"/>
            <person name="Gugger M."/>
            <person name="Coursin T."/>
            <person name="Rippka R."/>
            <person name="Tandeau De Marsac N."/>
            <person name="Huntemann M."/>
            <person name="Wei C.-L."/>
            <person name="Han J."/>
            <person name="Detter J.C."/>
            <person name="Han C."/>
            <person name="Tapia R."/>
            <person name="Davenport K."/>
            <person name="Daligault H."/>
            <person name="Erkkila T."/>
            <person name="Gu W."/>
            <person name="Munk A.C.C."/>
            <person name="Teshima H."/>
            <person name="Xu Y."/>
            <person name="Chain P."/>
            <person name="Chen A."/>
            <person name="Krypides N."/>
            <person name="Mavromatis K."/>
            <person name="Markowitz V."/>
            <person name="Szeto E."/>
            <person name="Ivanova N."/>
            <person name="Mikhailova N."/>
            <person name="Ovchinnikova G."/>
            <person name="Pagani I."/>
            <person name="Pati A."/>
            <person name="Goodwin L."/>
            <person name="Peters L."/>
            <person name="Pitluck S."/>
            <person name="Woyke T."/>
            <person name="Kerfeld C."/>
        </authorList>
    </citation>
    <scope>NUCLEOTIDE SEQUENCE [LARGE SCALE GENOMIC DNA]</scope>
    <source>
        <strain evidence="3 4">PCC 7203</strain>
    </source>
</reference>
<dbReference type="OrthoDB" id="464752at2"/>
<dbReference type="Pfam" id="PF13699">
    <property type="entry name" value="eCIS_core"/>
    <property type="match status" value="1"/>
</dbReference>